<dbReference type="EMBL" id="MU630155">
    <property type="protein sequence ID" value="KAJ1254330.1"/>
    <property type="molecule type" value="Genomic_DNA"/>
</dbReference>
<evidence type="ECO:0000256" key="1">
    <source>
        <dbReference type="SAM" id="MobiDB-lite"/>
    </source>
</evidence>
<organism evidence="2 3">
    <name type="scientific">Paspalum vaginatum</name>
    <name type="common">seashore paspalum</name>
    <dbReference type="NCBI Taxonomy" id="158149"/>
    <lineage>
        <taxon>Eukaryota</taxon>
        <taxon>Viridiplantae</taxon>
        <taxon>Streptophyta</taxon>
        <taxon>Embryophyta</taxon>
        <taxon>Tracheophyta</taxon>
        <taxon>Spermatophyta</taxon>
        <taxon>Magnoliopsida</taxon>
        <taxon>Liliopsida</taxon>
        <taxon>Poales</taxon>
        <taxon>Poaceae</taxon>
        <taxon>PACMAD clade</taxon>
        <taxon>Panicoideae</taxon>
        <taxon>Andropogonodae</taxon>
        <taxon>Paspaleae</taxon>
        <taxon>Paspalinae</taxon>
        <taxon>Paspalum</taxon>
    </lineage>
</organism>
<feature type="compositionally biased region" description="Pro residues" evidence="1">
    <location>
        <begin position="73"/>
        <end position="100"/>
    </location>
</feature>
<name>A0A9W7X880_9POAL</name>
<keyword evidence="3" id="KW-1185">Reference proteome</keyword>
<sequence length="195" mass="19800">MQCRRARRRAGHDGSGPSPLAAANPAAAASADGRRGRRGGGEAARPPASQIPPPTATHPSGCTTSPTGAQPYAAPPSVPLPHPLTTAPPPCRTYAPPPAATSPVRRDAPPTLAVMLAHSSLPSPSCRLWWHATESGADMGCVPGLVATVSSGAVRGQAVGWHGAAAPTRQACGLGWPSSRSSPLVILTRQPHLKL</sequence>
<comment type="caution">
    <text evidence="2">The sequence shown here is derived from an EMBL/GenBank/DDBJ whole genome shotgun (WGS) entry which is preliminary data.</text>
</comment>
<dbReference type="Proteomes" id="UP001164776">
    <property type="component" value="Unassembled WGS sequence"/>
</dbReference>
<accession>A0A9W7X880</accession>
<protein>
    <submittedName>
        <fullName evidence="2">Uncharacterized protein</fullName>
    </submittedName>
</protein>
<feature type="compositionally biased region" description="Low complexity" evidence="1">
    <location>
        <begin position="15"/>
        <end position="31"/>
    </location>
</feature>
<evidence type="ECO:0000313" key="3">
    <source>
        <dbReference type="Proteomes" id="UP001164776"/>
    </source>
</evidence>
<feature type="compositionally biased region" description="Polar residues" evidence="1">
    <location>
        <begin position="57"/>
        <end position="68"/>
    </location>
</feature>
<proteinExistence type="predicted"/>
<feature type="compositionally biased region" description="Basic residues" evidence="1">
    <location>
        <begin position="1"/>
        <end position="10"/>
    </location>
</feature>
<gene>
    <name evidence="2" type="ORF">BS78_K086800</name>
</gene>
<feature type="region of interest" description="Disordered" evidence="1">
    <location>
        <begin position="1"/>
        <end position="106"/>
    </location>
</feature>
<reference evidence="2 3" key="1">
    <citation type="submission" date="2022-10" db="EMBL/GenBank/DDBJ databases">
        <title>WGS assembly of Paspalum vaginatum 540-79.</title>
        <authorList>
            <person name="Sun G."/>
            <person name="Wase N."/>
            <person name="Shu S."/>
            <person name="Jenkins J."/>
            <person name="Zhou B."/>
            <person name="Torres-Rodriguez J."/>
            <person name="Chen C."/>
            <person name="Sandor L."/>
            <person name="Plott C."/>
            <person name="Yoshinga Y."/>
            <person name="Daum C."/>
            <person name="Qi P."/>
            <person name="Barry K."/>
            <person name="Lipzen A."/>
            <person name="Berry L."/>
            <person name="Pedersen C."/>
            <person name="Gottilla T."/>
            <person name="Foltz A."/>
            <person name="Yu H."/>
            <person name="O'Malley R."/>
            <person name="Zhang C."/>
            <person name="Devos K."/>
            <person name="Sigmon B."/>
            <person name="Yu B."/>
            <person name="Obata T."/>
            <person name="Schmutz J."/>
            <person name="Schnable J."/>
        </authorList>
    </citation>
    <scope>NUCLEOTIDE SEQUENCE [LARGE SCALE GENOMIC DNA]</scope>
    <source>
        <strain evidence="3">cv. 540-79</strain>
    </source>
</reference>
<evidence type="ECO:0000313" key="2">
    <source>
        <dbReference type="EMBL" id="KAJ1254330.1"/>
    </source>
</evidence>
<dbReference type="AlphaFoldDB" id="A0A9W7X880"/>